<protein>
    <recommendedName>
        <fullName evidence="2">Glycosyltransferase</fullName>
    </recommendedName>
</protein>
<reference evidence="1" key="1">
    <citation type="journal article" date="2015" name="Nature">
        <title>Complex archaea that bridge the gap between prokaryotes and eukaryotes.</title>
        <authorList>
            <person name="Spang A."/>
            <person name="Saw J.H."/>
            <person name="Jorgensen S.L."/>
            <person name="Zaremba-Niedzwiedzka K."/>
            <person name="Martijn J."/>
            <person name="Lind A.E."/>
            <person name="van Eijk R."/>
            <person name="Schleper C."/>
            <person name="Guy L."/>
            <person name="Ettema T.J."/>
        </authorList>
    </citation>
    <scope>NUCLEOTIDE SEQUENCE</scope>
</reference>
<feature type="non-terminal residue" evidence="1">
    <location>
        <position position="1"/>
    </location>
</feature>
<accession>A0A0F9DGU0</accession>
<proteinExistence type="predicted"/>
<dbReference type="Gene3D" id="3.90.550.10">
    <property type="entry name" value="Spore Coat Polysaccharide Biosynthesis Protein SpsA, Chain A"/>
    <property type="match status" value="1"/>
</dbReference>
<organism evidence="1">
    <name type="scientific">marine sediment metagenome</name>
    <dbReference type="NCBI Taxonomy" id="412755"/>
    <lineage>
        <taxon>unclassified sequences</taxon>
        <taxon>metagenomes</taxon>
        <taxon>ecological metagenomes</taxon>
    </lineage>
</organism>
<dbReference type="InterPro" id="IPR029044">
    <property type="entry name" value="Nucleotide-diphossugar_trans"/>
</dbReference>
<evidence type="ECO:0008006" key="2">
    <source>
        <dbReference type="Google" id="ProtNLM"/>
    </source>
</evidence>
<evidence type="ECO:0000313" key="1">
    <source>
        <dbReference type="EMBL" id="KKL53021.1"/>
    </source>
</evidence>
<dbReference type="EMBL" id="LAZR01031681">
    <property type="protein sequence ID" value="KKL53021.1"/>
    <property type="molecule type" value="Genomic_DNA"/>
</dbReference>
<gene>
    <name evidence="1" type="ORF">LCGC14_2279600</name>
</gene>
<name>A0A0F9DGU0_9ZZZZ</name>
<sequence>QDIVHIVDDYLGTVPAFAEGCRIAQEQGAEVICCFHDDVRIDDSLWDMRIEEHFDDHPACALAGFGGAMGVGRAGMYDEPFDPMTLARHSFGSNMEDAEAHGERWTEPRRVAVLDGFSQIFRVKTVHSAPFTYLADLGIIHHAYDVALAAMIRRGPERETWFLPIPCHHAGGRTAVLDTGYLAWAKTKNPEGDQGLWLDAHRIVYDQFQDVLPFHVLHPERKDT</sequence>
<comment type="caution">
    <text evidence="1">The sequence shown here is derived from an EMBL/GenBank/DDBJ whole genome shotgun (WGS) entry which is preliminary data.</text>
</comment>
<dbReference type="AlphaFoldDB" id="A0A0F9DGU0"/>